<accession>A0A1Y5FFA6</accession>
<reference evidence="2" key="1">
    <citation type="journal article" date="2017" name="Proc. Natl. Acad. Sci. U.S.A.">
        <title>Simulation of Deepwater Horizon oil plume reveals substrate specialization within a complex community of hydrocarbon-degraders.</title>
        <authorList>
            <person name="Hu P."/>
            <person name="Dubinsky E.A."/>
            <person name="Probst A.J."/>
            <person name="Wang J."/>
            <person name="Sieber C.M.K."/>
            <person name="Tom L.M."/>
            <person name="Gardinali P."/>
            <person name="Banfield J.F."/>
            <person name="Atlas R.M."/>
            <person name="Andersen G.L."/>
        </authorList>
    </citation>
    <scope>NUCLEOTIDE SEQUENCE [LARGE SCALE GENOMIC DNA]</scope>
</reference>
<evidence type="ECO:0000313" key="1">
    <source>
        <dbReference type="EMBL" id="OUR97282.1"/>
    </source>
</evidence>
<dbReference type="Proteomes" id="UP000196531">
    <property type="component" value="Unassembled WGS sequence"/>
</dbReference>
<evidence type="ECO:0000313" key="2">
    <source>
        <dbReference type="Proteomes" id="UP000196531"/>
    </source>
</evidence>
<sequence length="64" mass="7568">MNKEKKSNLKDYADVRERSDSTVNLVRTLCAEHVKIYIYDVTKDSEWEDDSYAEESQYPLGDFE</sequence>
<gene>
    <name evidence="1" type="ORF">A9Q84_13225</name>
</gene>
<protein>
    <submittedName>
        <fullName evidence="1">Uncharacterized protein</fullName>
    </submittedName>
</protein>
<proteinExistence type="predicted"/>
<organism evidence="1 2">
    <name type="scientific">Halobacteriovorax marinus</name>
    <dbReference type="NCBI Taxonomy" id="97084"/>
    <lineage>
        <taxon>Bacteria</taxon>
        <taxon>Pseudomonadati</taxon>
        <taxon>Bdellovibrionota</taxon>
        <taxon>Bacteriovoracia</taxon>
        <taxon>Bacteriovoracales</taxon>
        <taxon>Halobacteriovoraceae</taxon>
        <taxon>Halobacteriovorax</taxon>
    </lineage>
</organism>
<dbReference type="AlphaFoldDB" id="A0A1Y5FFA6"/>
<dbReference type="EMBL" id="MAAO01000006">
    <property type="protein sequence ID" value="OUR97282.1"/>
    <property type="molecule type" value="Genomic_DNA"/>
</dbReference>
<name>A0A1Y5FFA6_9BACT</name>
<comment type="caution">
    <text evidence="1">The sequence shown here is derived from an EMBL/GenBank/DDBJ whole genome shotgun (WGS) entry which is preliminary data.</text>
</comment>